<proteinExistence type="inferred from homology"/>
<dbReference type="PROSITE" id="PS52031">
    <property type="entry name" value="GG_LECTIN"/>
    <property type="match status" value="1"/>
</dbReference>
<dbReference type="STRING" id="94237.ENSMMOP00000024108"/>
<dbReference type="PANTHER" id="PTHR14592">
    <property type="entry name" value="UNCHARACTERIZED FAM3"/>
    <property type="match status" value="1"/>
</dbReference>
<evidence type="ECO:0000256" key="4">
    <source>
        <dbReference type="ARBA" id="ARBA00022729"/>
    </source>
</evidence>
<keyword evidence="6" id="KW-1015">Disulfide bond</keyword>
<evidence type="ECO:0000256" key="5">
    <source>
        <dbReference type="ARBA" id="ARBA00022734"/>
    </source>
</evidence>
<dbReference type="InterPro" id="IPR039220">
    <property type="entry name" value="FAM3"/>
</dbReference>
<evidence type="ECO:0000256" key="3">
    <source>
        <dbReference type="ARBA" id="ARBA00022525"/>
    </source>
</evidence>
<feature type="domain" description="ILEI/PANDER" evidence="8">
    <location>
        <begin position="3"/>
        <end position="68"/>
    </location>
</feature>
<dbReference type="Pfam" id="PF15711">
    <property type="entry name" value="ILEI"/>
    <property type="match status" value="1"/>
</dbReference>
<dbReference type="GO" id="GO:0030246">
    <property type="term" value="F:carbohydrate binding"/>
    <property type="evidence" value="ECO:0007669"/>
    <property type="project" value="UniProtKB-UniRule"/>
</dbReference>
<accession>A0A3Q3WZY3</accession>
<dbReference type="InterPro" id="IPR039477">
    <property type="entry name" value="ILEI/PANDER_dom"/>
</dbReference>
<dbReference type="GO" id="GO:0005576">
    <property type="term" value="C:extracellular region"/>
    <property type="evidence" value="ECO:0007669"/>
    <property type="project" value="UniProtKB-SubCell"/>
</dbReference>
<keyword evidence="10" id="KW-1185">Reference proteome</keyword>
<name>A0A3Q3WZY3_MOLML</name>
<keyword evidence="5 7" id="KW-0430">Lectin</keyword>
<reference evidence="9" key="1">
    <citation type="submission" date="2025-08" db="UniProtKB">
        <authorList>
            <consortium name="Ensembl"/>
        </authorList>
    </citation>
    <scope>IDENTIFICATION</scope>
</reference>
<evidence type="ECO:0000256" key="7">
    <source>
        <dbReference type="PROSITE-ProRule" id="PRU01375"/>
    </source>
</evidence>
<dbReference type="AlphaFoldDB" id="A0A3Q3WZY3"/>
<organism evidence="9 10">
    <name type="scientific">Mola mola</name>
    <name type="common">Ocean sunfish</name>
    <name type="synonym">Tetraodon mola</name>
    <dbReference type="NCBI Taxonomy" id="94237"/>
    <lineage>
        <taxon>Eukaryota</taxon>
        <taxon>Metazoa</taxon>
        <taxon>Chordata</taxon>
        <taxon>Craniata</taxon>
        <taxon>Vertebrata</taxon>
        <taxon>Euteleostomi</taxon>
        <taxon>Actinopterygii</taxon>
        <taxon>Neopterygii</taxon>
        <taxon>Teleostei</taxon>
        <taxon>Neoteleostei</taxon>
        <taxon>Acanthomorphata</taxon>
        <taxon>Eupercaria</taxon>
        <taxon>Tetraodontiformes</taxon>
        <taxon>Molidae</taxon>
        <taxon>Mola</taxon>
    </lineage>
</organism>
<evidence type="ECO:0000256" key="1">
    <source>
        <dbReference type="ARBA" id="ARBA00004613"/>
    </source>
</evidence>
<keyword evidence="3" id="KW-0964">Secreted</keyword>
<evidence type="ECO:0000256" key="6">
    <source>
        <dbReference type="ARBA" id="ARBA00023157"/>
    </source>
</evidence>
<keyword evidence="4" id="KW-0732">Signal</keyword>
<reference evidence="9" key="2">
    <citation type="submission" date="2025-09" db="UniProtKB">
        <authorList>
            <consortium name="Ensembl"/>
        </authorList>
    </citation>
    <scope>IDENTIFICATION</scope>
</reference>
<comment type="similarity">
    <text evidence="2">Belongs to the FAM3 family.</text>
</comment>
<comment type="subcellular location">
    <subcellularLocation>
        <location evidence="1">Secreted</location>
    </subcellularLocation>
</comment>
<evidence type="ECO:0000259" key="8">
    <source>
        <dbReference type="Pfam" id="PF15711"/>
    </source>
</evidence>
<dbReference type="Proteomes" id="UP000261620">
    <property type="component" value="Unplaced"/>
</dbReference>
<evidence type="ECO:0000256" key="2">
    <source>
        <dbReference type="ARBA" id="ARBA00010905"/>
    </source>
</evidence>
<sequence length="107" mass="12221">MFMVYVSETQPLVDFLRSIKNGSTVLMASYDEPATKLSEEARNLIAEMGSTYVKSLGFRDNWVFVGAKALPVKLCLFQHIKNNDKTNVYENWPEIIDMDGCIPKHME</sequence>
<protein>
    <recommendedName>
        <fullName evidence="8">ILEI/PANDER domain-containing protein</fullName>
    </recommendedName>
</protein>
<dbReference type="Ensembl" id="ENSMMOT00000024510.1">
    <property type="protein sequence ID" value="ENSMMOP00000024108.1"/>
    <property type="gene ID" value="ENSMMOG00000018351.1"/>
</dbReference>
<evidence type="ECO:0000313" key="10">
    <source>
        <dbReference type="Proteomes" id="UP000261620"/>
    </source>
</evidence>
<dbReference type="OMA" id="QHIKNND"/>
<evidence type="ECO:0000313" key="9">
    <source>
        <dbReference type="Ensembl" id="ENSMMOP00000024108.1"/>
    </source>
</evidence>